<dbReference type="GeneID" id="87890133"/>
<accession>A0AAJ0M733</accession>
<dbReference type="EMBL" id="JAUDZG010000001">
    <property type="protein sequence ID" value="KAK3311476.1"/>
    <property type="molecule type" value="Genomic_DNA"/>
</dbReference>
<evidence type="ECO:0000313" key="2">
    <source>
        <dbReference type="Proteomes" id="UP001273166"/>
    </source>
</evidence>
<comment type="caution">
    <text evidence="1">The sequence shown here is derived from an EMBL/GenBank/DDBJ whole genome shotgun (WGS) entry which is preliminary data.</text>
</comment>
<dbReference type="Proteomes" id="UP001273166">
    <property type="component" value="Unassembled WGS sequence"/>
</dbReference>
<proteinExistence type="predicted"/>
<protein>
    <submittedName>
        <fullName evidence="1">Uncharacterized protein</fullName>
    </submittedName>
</protein>
<evidence type="ECO:0000313" key="1">
    <source>
        <dbReference type="EMBL" id="KAK3311476.1"/>
    </source>
</evidence>
<keyword evidence="2" id="KW-1185">Reference proteome</keyword>
<dbReference type="RefSeq" id="XP_062727256.1">
    <property type="nucleotide sequence ID" value="XM_062871304.1"/>
</dbReference>
<dbReference type="AlphaFoldDB" id="A0AAJ0M733"/>
<name>A0AAJ0M733_9PEZI</name>
<gene>
    <name evidence="1" type="ORF">B0T15DRAFT_77040</name>
</gene>
<organism evidence="1 2">
    <name type="scientific">Chaetomium strumarium</name>
    <dbReference type="NCBI Taxonomy" id="1170767"/>
    <lineage>
        <taxon>Eukaryota</taxon>
        <taxon>Fungi</taxon>
        <taxon>Dikarya</taxon>
        <taxon>Ascomycota</taxon>
        <taxon>Pezizomycotina</taxon>
        <taxon>Sordariomycetes</taxon>
        <taxon>Sordariomycetidae</taxon>
        <taxon>Sordariales</taxon>
        <taxon>Chaetomiaceae</taxon>
        <taxon>Chaetomium</taxon>
    </lineage>
</organism>
<sequence>MRFYVFSHLKAECEACMIPEGLGFRCTGNGAGDVDSVFLFAMDDSSPCCPDPWQNRPILMDLLALDFLHLMAGWLLFTASGSQSAYLLPTTARRRGRTAKVSEHPANLYISTCTPPRITMCYTILSSRASQVTKSELKSTNTKQAGWTWTLESEDQMMESCCPWTVHTTFSSGFWISPGLSTVTGFCLDCDPWTTLTIAPGTDSAPRKWHNLAFRNRTGMGTVSVIPSLKKEWGASSELPSPPLDSFISFAGHTHRGDASNSKD</sequence>
<reference evidence="1" key="2">
    <citation type="submission" date="2023-06" db="EMBL/GenBank/DDBJ databases">
        <authorList>
            <consortium name="Lawrence Berkeley National Laboratory"/>
            <person name="Mondo S.J."/>
            <person name="Hensen N."/>
            <person name="Bonometti L."/>
            <person name="Westerberg I."/>
            <person name="Brannstrom I.O."/>
            <person name="Guillou S."/>
            <person name="Cros-Aarteil S."/>
            <person name="Calhoun S."/>
            <person name="Haridas S."/>
            <person name="Kuo A."/>
            <person name="Pangilinan J."/>
            <person name="Riley R."/>
            <person name="Labutti K."/>
            <person name="Andreopoulos B."/>
            <person name="Lipzen A."/>
            <person name="Chen C."/>
            <person name="Yanf M."/>
            <person name="Daum C."/>
            <person name="Ng V."/>
            <person name="Clum A."/>
            <person name="Steindorff A."/>
            <person name="Ohm R."/>
            <person name="Martin F."/>
            <person name="Silar P."/>
            <person name="Natvig D."/>
            <person name="Lalanne C."/>
            <person name="Gautier V."/>
            <person name="Ament-Velasquez S.L."/>
            <person name="Kruys A."/>
            <person name="Hutchinson M.I."/>
            <person name="Powell A.J."/>
            <person name="Barry K."/>
            <person name="Miller A.N."/>
            <person name="Grigoriev I.V."/>
            <person name="Debuchy R."/>
            <person name="Gladieux P."/>
            <person name="Thoren M.H."/>
            <person name="Johannesson H."/>
        </authorList>
    </citation>
    <scope>NUCLEOTIDE SEQUENCE</scope>
    <source>
        <strain evidence="1">CBS 333.67</strain>
    </source>
</reference>
<reference evidence="1" key="1">
    <citation type="journal article" date="2023" name="Mol. Phylogenet. Evol.">
        <title>Genome-scale phylogeny and comparative genomics of the fungal order Sordariales.</title>
        <authorList>
            <person name="Hensen N."/>
            <person name="Bonometti L."/>
            <person name="Westerberg I."/>
            <person name="Brannstrom I.O."/>
            <person name="Guillou S."/>
            <person name="Cros-Aarteil S."/>
            <person name="Calhoun S."/>
            <person name="Haridas S."/>
            <person name="Kuo A."/>
            <person name="Mondo S."/>
            <person name="Pangilinan J."/>
            <person name="Riley R."/>
            <person name="LaButti K."/>
            <person name="Andreopoulos B."/>
            <person name="Lipzen A."/>
            <person name="Chen C."/>
            <person name="Yan M."/>
            <person name="Daum C."/>
            <person name="Ng V."/>
            <person name="Clum A."/>
            <person name="Steindorff A."/>
            <person name="Ohm R.A."/>
            <person name="Martin F."/>
            <person name="Silar P."/>
            <person name="Natvig D.O."/>
            <person name="Lalanne C."/>
            <person name="Gautier V."/>
            <person name="Ament-Velasquez S.L."/>
            <person name="Kruys A."/>
            <person name="Hutchinson M.I."/>
            <person name="Powell A.J."/>
            <person name="Barry K."/>
            <person name="Miller A.N."/>
            <person name="Grigoriev I.V."/>
            <person name="Debuchy R."/>
            <person name="Gladieux P."/>
            <person name="Hiltunen Thoren M."/>
            <person name="Johannesson H."/>
        </authorList>
    </citation>
    <scope>NUCLEOTIDE SEQUENCE</scope>
    <source>
        <strain evidence="1">CBS 333.67</strain>
    </source>
</reference>